<feature type="region of interest" description="Disordered" evidence="5">
    <location>
        <begin position="206"/>
        <end position="246"/>
    </location>
</feature>
<organism evidence="8 9">
    <name type="scientific">Anaerococcus tetradius</name>
    <dbReference type="NCBI Taxonomy" id="33036"/>
    <lineage>
        <taxon>Bacteria</taxon>
        <taxon>Bacillati</taxon>
        <taxon>Bacillota</taxon>
        <taxon>Tissierellia</taxon>
        <taxon>Tissierellales</taxon>
        <taxon>Peptoniphilaceae</taxon>
        <taxon>Anaerococcus</taxon>
    </lineage>
</organism>
<dbReference type="SUPFAM" id="SSF54001">
    <property type="entry name" value="Cysteine proteinases"/>
    <property type="match status" value="1"/>
</dbReference>
<dbReference type="InterPro" id="IPR038765">
    <property type="entry name" value="Papain-like_cys_pep_sf"/>
</dbReference>
<dbReference type="InterPro" id="IPR003646">
    <property type="entry name" value="SH3-like_bac-type"/>
</dbReference>
<dbReference type="Proteomes" id="UP000070383">
    <property type="component" value="Unassembled WGS sequence"/>
</dbReference>
<evidence type="ECO:0000259" key="6">
    <source>
        <dbReference type="PROSITE" id="PS51781"/>
    </source>
</evidence>
<gene>
    <name evidence="8" type="ORF">HMPREF3200_00451</name>
</gene>
<dbReference type="Gene3D" id="3.90.1720.10">
    <property type="entry name" value="endopeptidase domain like (from Nostoc punctiforme)"/>
    <property type="match status" value="1"/>
</dbReference>
<comment type="caution">
    <text evidence="8">The sequence shown here is derived from an EMBL/GenBank/DDBJ whole genome shotgun (WGS) entry which is preliminary data.</text>
</comment>
<sequence length="512" mass="55558">MEDLMKKKNIGAMLSVIAAVTAGASAYATTIDNLDQDQHTNSLISEANYTDTYTNYDLVKSEYTNEVKNTKIAQEAKPVESKEDKKADLDKLVEEAARDTVIEVKAAKIADENKKDVADEKAVESEAKEEVNDLPVVKYVNTPLLNIRSSKEITDNNIVSSLKAGDKVVGKLEDGFLSTEEGYISEGYLSDYYPEDLVNELNTKEEAKASQEAQVADEANNAKEQNAAEEAKKAQEAKAAEEAKKAQEAKVAEEAKKAQEAKAAEEAKKAQEAKAAEQAKEEQTYYYTGWVNTTVLNVRNKANNGSIIGSVRKGDRLEGQVSNGWLEINYNGQKGYVSTGYMSDTEVAKEEVKEAPKKEEKAPQQQEEAVKEVEDVEEASYQQAPAKNGSGLNAAGLATQFVGSPYVWGEANPNVGFDCSGLTSYVYRQMGISIPHQSAAQYSCGYAVNSSNLQAGDLVFFSFGGGGIDHVGIVVNSDGTFVHASTPATGVKYDNVYNGSFQNAFVGARRIY</sequence>
<dbReference type="EMBL" id="LRPM01000010">
    <property type="protein sequence ID" value="KWZ78969.1"/>
    <property type="molecule type" value="Genomic_DNA"/>
</dbReference>
<dbReference type="Pfam" id="PF08239">
    <property type="entry name" value="SH3_3"/>
    <property type="match status" value="1"/>
</dbReference>
<dbReference type="PANTHER" id="PTHR47053:SF1">
    <property type="entry name" value="MUREIN DD-ENDOPEPTIDASE MEPH-RELATED"/>
    <property type="match status" value="1"/>
</dbReference>
<evidence type="ECO:0000256" key="5">
    <source>
        <dbReference type="SAM" id="MobiDB-lite"/>
    </source>
</evidence>
<comment type="similarity">
    <text evidence="1">Belongs to the peptidase C40 family.</text>
</comment>
<keyword evidence="9" id="KW-1185">Reference proteome</keyword>
<proteinExistence type="inferred from homology"/>
<feature type="domain" description="NlpC/P60" evidence="7">
    <location>
        <begin position="388"/>
        <end position="512"/>
    </location>
</feature>
<reference evidence="9" key="1">
    <citation type="submission" date="2016-01" db="EMBL/GenBank/DDBJ databases">
        <authorList>
            <person name="Mitreva M."/>
            <person name="Pepin K.H."/>
            <person name="Mihindukulasuriya K.A."/>
            <person name="Fulton R."/>
            <person name="Fronick C."/>
            <person name="O'Laughlin M."/>
            <person name="Miner T."/>
            <person name="Herter B."/>
            <person name="Rosa B.A."/>
            <person name="Cordes M."/>
            <person name="Tomlinson C."/>
            <person name="Wollam A."/>
            <person name="Palsikar V.B."/>
            <person name="Mardis E.R."/>
            <person name="Wilson R.K."/>
        </authorList>
    </citation>
    <scope>NUCLEOTIDE SEQUENCE [LARGE SCALE GENOMIC DNA]</scope>
    <source>
        <strain evidence="9">MJR8151</strain>
    </source>
</reference>
<feature type="compositionally biased region" description="Basic and acidic residues" evidence="5">
    <location>
        <begin position="229"/>
        <end position="246"/>
    </location>
</feature>
<dbReference type="Pfam" id="PF00877">
    <property type="entry name" value="NLPC_P60"/>
    <property type="match status" value="1"/>
</dbReference>
<dbReference type="Gene3D" id="2.30.30.40">
    <property type="entry name" value="SH3 Domains"/>
    <property type="match status" value="1"/>
</dbReference>
<evidence type="ECO:0000256" key="3">
    <source>
        <dbReference type="ARBA" id="ARBA00022801"/>
    </source>
</evidence>
<evidence type="ECO:0000256" key="2">
    <source>
        <dbReference type="ARBA" id="ARBA00022670"/>
    </source>
</evidence>
<dbReference type="PANTHER" id="PTHR47053">
    <property type="entry name" value="MUREIN DD-ENDOPEPTIDASE MEPH-RELATED"/>
    <property type="match status" value="1"/>
</dbReference>
<evidence type="ECO:0000256" key="1">
    <source>
        <dbReference type="ARBA" id="ARBA00007074"/>
    </source>
</evidence>
<dbReference type="STRING" id="33036.HMPREF3200_00451"/>
<dbReference type="SMART" id="SM00287">
    <property type="entry name" value="SH3b"/>
    <property type="match status" value="1"/>
</dbReference>
<evidence type="ECO:0000313" key="9">
    <source>
        <dbReference type="Proteomes" id="UP000070383"/>
    </source>
</evidence>
<keyword evidence="2" id="KW-0645">Protease</keyword>
<protein>
    <submittedName>
        <fullName evidence="8">NlpC/P60 family protein</fullName>
    </submittedName>
</protein>
<keyword evidence="4" id="KW-0788">Thiol protease</keyword>
<dbReference type="AlphaFoldDB" id="A0A133KHB0"/>
<keyword evidence="3" id="KW-0378">Hydrolase</keyword>
<accession>A0A133KHB0</accession>
<dbReference type="PATRIC" id="fig|33036.3.peg.450"/>
<feature type="domain" description="SH3b" evidence="6">
    <location>
        <begin position="282"/>
        <end position="346"/>
    </location>
</feature>
<dbReference type="GO" id="GO:0008234">
    <property type="term" value="F:cysteine-type peptidase activity"/>
    <property type="evidence" value="ECO:0007669"/>
    <property type="project" value="UniProtKB-KW"/>
</dbReference>
<evidence type="ECO:0000256" key="4">
    <source>
        <dbReference type="ARBA" id="ARBA00022807"/>
    </source>
</evidence>
<dbReference type="GO" id="GO:0006508">
    <property type="term" value="P:proteolysis"/>
    <property type="evidence" value="ECO:0007669"/>
    <property type="project" value="UniProtKB-KW"/>
</dbReference>
<dbReference type="PROSITE" id="PS51935">
    <property type="entry name" value="NLPC_P60"/>
    <property type="match status" value="1"/>
</dbReference>
<evidence type="ECO:0000313" key="8">
    <source>
        <dbReference type="EMBL" id="KWZ78969.1"/>
    </source>
</evidence>
<evidence type="ECO:0000259" key="7">
    <source>
        <dbReference type="PROSITE" id="PS51935"/>
    </source>
</evidence>
<name>A0A133KHB0_9FIRM</name>
<dbReference type="InterPro" id="IPR000064">
    <property type="entry name" value="NLP_P60_dom"/>
</dbReference>
<dbReference type="InterPro" id="IPR051202">
    <property type="entry name" value="Peptidase_C40"/>
</dbReference>
<dbReference type="PROSITE" id="PS51781">
    <property type="entry name" value="SH3B"/>
    <property type="match status" value="1"/>
</dbReference>